<feature type="region of interest" description="Disordered" evidence="1">
    <location>
        <begin position="191"/>
        <end position="237"/>
    </location>
</feature>
<dbReference type="Proteomes" id="UP000295299">
    <property type="component" value="Segment"/>
</dbReference>
<evidence type="ECO:0008006" key="4">
    <source>
        <dbReference type="Google" id="ProtNLM"/>
    </source>
</evidence>
<accession>A0A482JIU5</accession>
<evidence type="ECO:0000256" key="1">
    <source>
        <dbReference type="SAM" id="MobiDB-lite"/>
    </source>
</evidence>
<dbReference type="EMBL" id="MK494124">
    <property type="protein sequence ID" value="QBP32001.1"/>
    <property type="molecule type" value="Genomic_DNA"/>
</dbReference>
<gene>
    <name evidence="2" type="primary">52</name>
    <name evidence="2" type="ORF">SEA_KRISTOFF_52</name>
</gene>
<evidence type="ECO:0000313" key="2">
    <source>
        <dbReference type="EMBL" id="QBP32001.1"/>
    </source>
</evidence>
<proteinExistence type="predicted"/>
<evidence type="ECO:0000313" key="3">
    <source>
        <dbReference type="Proteomes" id="UP000295299"/>
    </source>
</evidence>
<reference evidence="2 3" key="1">
    <citation type="submission" date="2019-02" db="EMBL/GenBank/DDBJ databases">
        <authorList>
            <person name="Trepte H.V."/>
            <person name="Ackerson L."/>
            <person name="Cottrell A."/>
            <person name="Drexelius J."/>
            <person name="Eggleston T."/>
            <person name="Schaefer-Sharp M."/>
            <person name="Thorkildsen T."/>
            <person name="Vendrell P."/>
            <person name="Wunderlich H."/>
            <person name="Braley A.B."/>
            <person name="Ettinger W.F."/>
            <person name="Ettinger A.-S.H."/>
            <person name="Anders K.R."/>
            <person name="Garlena R.A."/>
            <person name="Russell D.A."/>
            <person name="Pope W.H."/>
            <person name="Jacobs-Sera D."/>
            <person name="Hendrix R.W."/>
            <person name="Hatfull G.F."/>
        </authorList>
    </citation>
    <scope>NUCLEOTIDE SEQUENCE [LARGE SCALE GENOMIC DNA]</scope>
</reference>
<feature type="compositionally biased region" description="Basic and acidic residues" evidence="1">
    <location>
        <begin position="207"/>
        <end position="217"/>
    </location>
</feature>
<dbReference type="InterPro" id="IPR057899">
    <property type="entry name" value="Gp53"/>
</dbReference>
<sequence>MTSLSDELLPVIKRAARNVAYQWPGVIEADDVEQSICLHLLERPNSITKVEQMDQMAQYRAIIGIGHQIASQERTDYAYYKGAYRYSVNEVKDLLKSGALKEHDEGVNAVDYSEEKVSTGKTEPTTLIPVQVTDLRAALKLLADRNELQTTALIKRYRLDEFPETPAEKMVLKRAHEALTSEMNRVRRTDHVTRDDGPGTRQPITREQARFQSKDAWDATYTPSQVRDNAIEPEVQA</sequence>
<protein>
    <recommendedName>
        <fullName evidence="4">Helix-turn-helix DNA binding domain protein</fullName>
    </recommendedName>
</protein>
<name>A0A482JIU5_9CAUD</name>
<dbReference type="Pfam" id="PF25684">
    <property type="entry name" value="Mycobacteriophage_Gp53"/>
    <property type="match status" value="2"/>
</dbReference>
<organism evidence="2 3">
    <name type="scientific">Mycobacterium phage Kristoff</name>
    <dbReference type="NCBI Taxonomy" id="2517956"/>
    <lineage>
        <taxon>Viruses</taxon>
        <taxon>Duplodnaviria</taxon>
        <taxon>Heunggongvirae</taxon>
        <taxon>Uroviricota</taxon>
        <taxon>Caudoviricetes</taxon>
        <taxon>Fromanvirus</taxon>
        <taxon>Fromanvirus rebeuca</taxon>
    </lineage>
</organism>